<name>A0A9D6V8K5_9BACT</name>
<keyword evidence="3 4" id="KW-0786">Thiamine pyrophosphate</keyword>
<dbReference type="AlphaFoldDB" id="A0A9D6V8K5"/>
<gene>
    <name evidence="6" type="primary">pdhA</name>
    <name evidence="6" type="ORF">HY912_24050</name>
</gene>
<comment type="caution">
    <text evidence="6">The sequence shown here is derived from an EMBL/GenBank/DDBJ whole genome shotgun (WGS) entry which is preliminary data.</text>
</comment>
<dbReference type="InterPro" id="IPR050771">
    <property type="entry name" value="Alpha-ketoacid_DH_E1_comp"/>
</dbReference>
<evidence type="ECO:0000259" key="5">
    <source>
        <dbReference type="Pfam" id="PF00676"/>
    </source>
</evidence>
<evidence type="ECO:0000313" key="7">
    <source>
        <dbReference type="Proteomes" id="UP000807825"/>
    </source>
</evidence>
<dbReference type="Gene3D" id="3.40.50.970">
    <property type="match status" value="1"/>
</dbReference>
<proteinExistence type="predicted"/>
<reference evidence="6" key="1">
    <citation type="submission" date="2020-07" db="EMBL/GenBank/DDBJ databases">
        <title>Huge and variable diversity of episymbiotic CPR bacteria and DPANN archaea in groundwater ecosystems.</title>
        <authorList>
            <person name="He C.Y."/>
            <person name="Keren R."/>
            <person name="Whittaker M."/>
            <person name="Farag I.F."/>
            <person name="Doudna J."/>
            <person name="Cate J.H.D."/>
            <person name="Banfield J.F."/>
        </authorList>
    </citation>
    <scope>NUCLEOTIDE SEQUENCE</scope>
    <source>
        <strain evidence="6">NC_groundwater_1664_Pr3_B-0.1um_52_9</strain>
    </source>
</reference>
<dbReference type="InterPro" id="IPR017596">
    <property type="entry name" value="PdhA/BkdA"/>
</dbReference>
<comment type="function">
    <text evidence="4">The pyruvate dehydrogenase complex catalyzes the overall conversion of pyruvate to acetyl-CoA and CO(2). It contains multiple copies of three enzymatic components: pyruvate dehydrogenase (E1), dihydrolipoamide acetyltransferase (E2) and lipoamide dehydrogenase (E3).</text>
</comment>
<dbReference type="NCBIfam" id="TIGR03181">
    <property type="entry name" value="PDH_E1_alph_x"/>
    <property type="match status" value="1"/>
</dbReference>
<dbReference type="SUPFAM" id="SSF52518">
    <property type="entry name" value="Thiamin diphosphate-binding fold (THDP-binding)"/>
    <property type="match status" value="1"/>
</dbReference>
<dbReference type="GO" id="GO:0009083">
    <property type="term" value="P:branched-chain amino acid catabolic process"/>
    <property type="evidence" value="ECO:0007669"/>
    <property type="project" value="TreeGrafter"/>
</dbReference>
<protein>
    <recommendedName>
        <fullName evidence="4">Pyruvate dehydrogenase E1 component subunit alpha</fullName>
        <ecNumber evidence="4">1.2.4.1</ecNumber>
    </recommendedName>
</protein>
<sequence length="353" mass="39621">MTKEDLFQVMDPEGQADLAAIEGISEADRMKMYRLMMFTRLWNTKALSLQRQGRLGTLASVRGQEASNVGMGLALGPDDWFCPAFREYGAMFTRGAQPVKLFQYWGGDERGAAPPENSHMLPVCITVGSHLCHAVGIAMGAKIRGDKIAVMSSSGDGSTSQGDFHESLNFAGVYKLPVVFVIQNNHWAISVPLHQQTATETISQKAAAYGINGERVDGNDVFAVYLTVKRLLDLARSEHKPSLIEMVTYRMDDHTTSDDASRYRTEEMIGPWRAKDPVDRLRKFLIANHGWDDNKEAELQAELTAQVEKSVQDYEALPLPHPTEMFDHMYAEMPWHLLEQKDRMLKRLGETAR</sequence>
<comment type="catalytic activity">
    <reaction evidence="4">
        <text>N(6)-[(R)-lipoyl]-L-lysyl-[protein] + pyruvate + H(+) = N(6)-[(R)-S(8)-acetyldihydrolipoyl]-L-lysyl-[protein] + CO2</text>
        <dbReference type="Rhea" id="RHEA:19189"/>
        <dbReference type="Rhea" id="RHEA-COMP:10474"/>
        <dbReference type="Rhea" id="RHEA-COMP:10478"/>
        <dbReference type="ChEBI" id="CHEBI:15361"/>
        <dbReference type="ChEBI" id="CHEBI:15378"/>
        <dbReference type="ChEBI" id="CHEBI:16526"/>
        <dbReference type="ChEBI" id="CHEBI:83099"/>
        <dbReference type="ChEBI" id="CHEBI:83111"/>
        <dbReference type="EC" id="1.2.4.1"/>
    </reaction>
</comment>
<evidence type="ECO:0000313" key="6">
    <source>
        <dbReference type="EMBL" id="MBI5252580.1"/>
    </source>
</evidence>
<dbReference type="EC" id="1.2.4.1" evidence="4"/>
<dbReference type="InterPro" id="IPR001017">
    <property type="entry name" value="DH_E1"/>
</dbReference>
<evidence type="ECO:0000256" key="1">
    <source>
        <dbReference type="ARBA" id="ARBA00001964"/>
    </source>
</evidence>
<feature type="domain" description="Dehydrogenase E1 component" evidence="5">
    <location>
        <begin position="33"/>
        <end position="322"/>
    </location>
</feature>
<dbReference type="CDD" id="cd02000">
    <property type="entry name" value="TPP_E1_PDC_ADC_BCADC"/>
    <property type="match status" value="1"/>
</dbReference>
<keyword evidence="4 6" id="KW-0670">Pyruvate</keyword>
<accession>A0A9D6V8K5</accession>
<dbReference type="Pfam" id="PF00676">
    <property type="entry name" value="E1_dh"/>
    <property type="match status" value="1"/>
</dbReference>
<organism evidence="6 7">
    <name type="scientific">Desulfomonile tiedjei</name>
    <dbReference type="NCBI Taxonomy" id="2358"/>
    <lineage>
        <taxon>Bacteria</taxon>
        <taxon>Pseudomonadati</taxon>
        <taxon>Thermodesulfobacteriota</taxon>
        <taxon>Desulfomonilia</taxon>
        <taxon>Desulfomonilales</taxon>
        <taxon>Desulfomonilaceae</taxon>
        <taxon>Desulfomonile</taxon>
    </lineage>
</organism>
<dbReference type="InterPro" id="IPR029061">
    <property type="entry name" value="THDP-binding"/>
</dbReference>
<keyword evidence="2 4" id="KW-0560">Oxidoreductase</keyword>
<dbReference type="GO" id="GO:0004739">
    <property type="term" value="F:pyruvate dehydrogenase (acetyl-transferring) activity"/>
    <property type="evidence" value="ECO:0007669"/>
    <property type="project" value="UniProtKB-UniRule"/>
</dbReference>
<evidence type="ECO:0000256" key="2">
    <source>
        <dbReference type="ARBA" id="ARBA00023002"/>
    </source>
</evidence>
<evidence type="ECO:0000256" key="4">
    <source>
        <dbReference type="RuleBase" id="RU366007"/>
    </source>
</evidence>
<comment type="subunit">
    <text evidence="4">Heterodimer of an alpha and a beta chain.</text>
</comment>
<dbReference type="PANTHER" id="PTHR43380">
    <property type="entry name" value="2-OXOISOVALERATE DEHYDROGENASE SUBUNIT ALPHA, MITOCHONDRIAL"/>
    <property type="match status" value="1"/>
</dbReference>
<evidence type="ECO:0000256" key="3">
    <source>
        <dbReference type="ARBA" id="ARBA00023052"/>
    </source>
</evidence>
<dbReference type="PANTHER" id="PTHR43380:SF1">
    <property type="entry name" value="2-OXOISOVALERATE DEHYDROGENASE SUBUNIT ALPHA, MITOCHONDRIAL"/>
    <property type="match status" value="1"/>
</dbReference>
<dbReference type="Proteomes" id="UP000807825">
    <property type="component" value="Unassembled WGS sequence"/>
</dbReference>
<comment type="cofactor">
    <cofactor evidence="1 4">
        <name>thiamine diphosphate</name>
        <dbReference type="ChEBI" id="CHEBI:58937"/>
    </cofactor>
</comment>
<dbReference type="EMBL" id="JACRDE010000623">
    <property type="protein sequence ID" value="MBI5252580.1"/>
    <property type="molecule type" value="Genomic_DNA"/>
</dbReference>